<keyword evidence="2" id="KW-1185">Reference proteome</keyword>
<gene>
    <name evidence="1" type="ORF">AUP74_00250</name>
</gene>
<dbReference type="STRING" id="1769779.AUP74_00250"/>
<dbReference type="EMBL" id="CP014143">
    <property type="protein sequence ID" value="AOS95722.1"/>
    <property type="molecule type" value="Genomic_DNA"/>
</dbReference>
<dbReference type="RefSeq" id="WP_069945963.1">
    <property type="nucleotide sequence ID" value="NZ_CP014143.1"/>
</dbReference>
<dbReference type="Proteomes" id="UP000095672">
    <property type="component" value="Chromosome"/>
</dbReference>
<accession>A0A1C9W3J7</accession>
<proteinExistence type="predicted"/>
<dbReference type="KEGG" id="micc:AUP74_00250"/>
<organism evidence="1 2">
    <name type="scientific">Microbulbifer aggregans</name>
    <dbReference type="NCBI Taxonomy" id="1769779"/>
    <lineage>
        <taxon>Bacteria</taxon>
        <taxon>Pseudomonadati</taxon>
        <taxon>Pseudomonadota</taxon>
        <taxon>Gammaproteobacteria</taxon>
        <taxon>Cellvibrionales</taxon>
        <taxon>Microbulbiferaceae</taxon>
        <taxon>Microbulbifer</taxon>
    </lineage>
</organism>
<dbReference type="AlphaFoldDB" id="A0A1C9W3J7"/>
<evidence type="ECO:0000313" key="2">
    <source>
        <dbReference type="Proteomes" id="UP000095672"/>
    </source>
</evidence>
<dbReference type="OrthoDB" id="4470731at2"/>
<name>A0A1C9W3J7_9GAMM</name>
<evidence type="ECO:0000313" key="1">
    <source>
        <dbReference type="EMBL" id="AOS95722.1"/>
    </source>
</evidence>
<protein>
    <submittedName>
        <fullName evidence="1">Uncharacterized protein</fullName>
    </submittedName>
</protein>
<reference evidence="2" key="1">
    <citation type="submission" date="2016-01" db="EMBL/GenBank/DDBJ databases">
        <title>Complete genome sequence of Microbulbifer sp. CCB-MM1, a halophile isolated from Matang Mangrove Forest, Perak.</title>
        <authorList>
            <person name="Moh T.H."/>
            <person name="Dinesh B."/>
            <person name="Lau N.-S."/>
            <person name="Go F."/>
            <person name="Alexander Chong S.-C."/>
        </authorList>
    </citation>
    <scope>NUCLEOTIDE SEQUENCE [LARGE SCALE GENOMIC DNA]</scope>
    <source>
        <strain evidence="2">CCB-MM1</strain>
    </source>
</reference>
<sequence length="307" mass="35749">MTSPMFSASELETLGQSGLERMQAAIHSDDHDRIKTTFQHVTALYHEEHVLFHGWLTSIIAYASEKLGHQAAKHLVPMEALFSNFAGEGVTMASVRPFFEDPLSIFTEKLEHGDTDGAFEFYRTVERGARDLHDFYRDYCALMLTRLYREHGIDHLNDCLRYSATRDWLAWYESVNKLPDKERIIRTIEFYAIANFGRLTVREDGDWIHAVQNPCGSCGRQQRSGRYESPWNFAVIEEEHPLSFEMGGNTIYRAHVAMMHHILPIERHGGPWPHKQCPRSQYGRCYISIHKYNPYEPIPREEIRWSD</sequence>